<dbReference type="NCBIfam" id="NF001109">
    <property type="entry name" value="PRK00136.1"/>
    <property type="match status" value="1"/>
</dbReference>
<dbReference type="GO" id="GO:0006412">
    <property type="term" value="P:translation"/>
    <property type="evidence" value="ECO:0007669"/>
    <property type="project" value="UniProtKB-UniRule"/>
</dbReference>
<evidence type="ECO:0000313" key="9">
    <source>
        <dbReference type="Proteomes" id="UP000231472"/>
    </source>
</evidence>
<reference evidence="9" key="1">
    <citation type="submission" date="2017-09" db="EMBL/GenBank/DDBJ databases">
        <title>Depth-based differentiation of microbial function through sediment-hosted aquifers and enrichment of novel symbionts in the deep terrestrial subsurface.</title>
        <authorList>
            <person name="Probst A.J."/>
            <person name="Ladd B."/>
            <person name="Jarett J.K."/>
            <person name="Geller-Mcgrath D.E."/>
            <person name="Sieber C.M.K."/>
            <person name="Emerson J.B."/>
            <person name="Anantharaman K."/>
            <person name="Thomas B.C."/>
            <person name="Malmstrom R."/>
            <person name="Stieglmeier M."/>
            <person name="Klingl A."/>
            <person name="Woyke T."/>
            <person name="Ryan C.M."/>
            <person name="Banfield J.F."/>
        </authorList>
    </citation>
    <scope>NUCLEOTIDE SEQUENCE [LARGE SCALE GENOMIC DNA]</scope>
</reference>
<dbReference type="FunFam" id="3.30.1370.30:FF:000002">
    <property type="entry name" value="30S ribosomal protein S8"/>
    <property type="match status" value="1"/>
</dbReference>
<dbReference type="InterPro" id="IPR000630">
    <property type="entry name" value="Ribosomal_uS8"/>
</dbReference>
<gene>
    <name evidence="7" type="primary">rpsH</name>
    <name evidence="8" type="ORF">COT32_00970</name>
</gene>
<name>A0A2H0YNY4_9BACT</name>
<dbReference type="FunFam" id="3.30.1490.10:FF:000001">
    <property type="entry name" value="30S ribosomal protein S8"/>
    <property type="match status" value="1"/>
</dbReference>
<dbReference type="SUPFAM" id="SSF56047">
    <property type="entry name" value="Ribosomal protein S8"/>
    <property type="match status" value="1"/>
</dbReference>
<protein>
    <recommendedName>
        <fullName evidence="6 7">Small ribosomal subunit protein uS8</fullName>
    </recommendedName>
</protein>
<dbReference type="GO" id="GO:0005840">
    <property type="term" value="C:ribosome"/>
    <property type="evidence" value="ECO:0007669"/>
    <property type="project" value="UniProtKB-KW"/>
</dbReference>
<dbReference type="GO" id="GO:0003735">
    <property type="term" value="F:structural constituent of ribosome"/>
    <property type="evidence" value="ECO:0007669"/>
    <property type="project" value="InterPro"/>
</dbReference>
<keyword evidence="3 7" id="KW-0694">RNA-binding</keyword>
<evidence type="ECO:0000313" key="8">
    <source>
        <dbReference type="EMBL" id="PIS40205.1"/>
    </source>
</evidence>
<keyword evidence="4 7" id="KW-0689">Ribosomal protein</keyword>
<evidence type="ECO:0000256" key="3">
    <source>
        <dbReference type="ARBA" id="ARBA00022884"/>
    </source>
</evidence>
<dbReference type="Gene3D" id="3.30.1490.10">
    <property type="match status" value="1"/>
</dbReference>
<comment type="similarity">
    <text evidence="1 7">Belongs to the universal ribosomal protein uS8 family.</text>
</comment>
<dbReference type="EMBL" id="PEYC01000020">
    <property type="protein sequence ID" value="PIS40205.1"/>
    <property type="molecule type" value="Genomic_DNA"/>
</dbReference>
<dbReference type="Pfam" id="PF00410">
    <property type="entry name" value="Ribosomal_S8"/>
    <property type="match status" value="1"/>
</dbReference>
<keyword evidence="5 7" id="KW-0687">Ribonucleoprotein</keyword>
<dbReference type="InterPro" id="IPR035987">
    <property type="entry name" value="Ribosomal_uS8_sf"/>
</dbReference>
<comment type="caution">
    <text evidence="8">The sequence shown here is derived from an EMBL/GenBank/DDBJ whole genome shotgun (WGS) entry which is preliminary data.</text>
</comment>
<accession>A0A2H0YNY4</accession>
<sequence>MFMTDPITDMLNRIRNAQAVFHPTVVFPFSKFKYEIVKILEKEGFVGEVEKKKRKEEKIIKINLKYSEKKPVISGLKRISKPGQRIYTPAKALKSVRQGYGINIISTSKGLMTNKEAMKKGLGGEMICEIW</sequence>
<dbReference type="Proteomes" id="UP000231472">
    <property type="component" value="Unassembled WGS sequence"/>
</dbReference>
<dbReference type="AlphaFoldDB" id="A0A2H0YNY4"/>
<evidence type="ECO:0000256" key="7">
    <source>
        <dbReference type="HAMAP-Rule" id="MF_01302"/>
    </source>
</evidence>
<evidence type="ECO:0000256" key="5">
    <source>
        <dbReference type="ARBA" id="ARBA00023274"/>
    </source>
</evidence>
<dbReference type="GO" id="GO:1990904">
    <property type="term" value="C:ribonucleoprotein complex"/>
    <property type="evidence" value="ECO:0007669"/>
    <property type="project" value="UniProtKB-KW"/>
</dbReference>
<evidence type="ECO:0000256" key="6">
    <source>
        <dbReference type="ARBA" id="ARBA00035258"/>
    </source>
</evidence>
<proteinExistence type="inferred from homology"/>
<evidence type="ECO:0000256" key="1">
    <source>
        <dbReference type="ARBA" id="ARBA00006471"/>
    </source>
</evidence>
<dbReference type="GO" id="GO:0005737">
    <property type="term" value="C:cytoplasm"/>
    <property type="evidence" value="ECO:0007669"/>
    <property type="project" value="UniProtKB-ARBA"/>
</dbReference>
<dbReference type="GO" id="GO:0019843">
    <property type="term" value="F:rRNA binding"/>
    <property type="evidence" value="ECO:0007669"/>
    <property type="project" value="UniProtKB-UniRule"/>
</dbReference>
<evidence type="ECO:0000256" key="4">
    <source>
        <dbReference type="ARBA" id="ARBA00022980"/>
    </source>
</evidence>
<comment type="subunit">
    <text evidence="7">Part of the 30S ribosomal subunit. Contacts proteins S5 and S12.</text>
</comment>
<evidence type="ECO:0000256" key="2">
    <source>
        <dbReference type="ARBA" id="ARBA00022730"/>
    </source>
</evidence>
<dbReference type="HAMAP" id="MF_01302_B">
    <property type="entry name" value="Ribosomal_uS8_B"/>
    <property type="match status" value="1"/>
</dbReference>
<dbReference type="Gene3D" id="3.30.1370.30">
    <property type="match status" value="1"/>
</dbReference>
<keyword evidence="2 7" id="KW-0699">rRNA-binding</keyword>
<comment type="function">
    <text evidence="7">One of the primary rRNA binding proteins, it binds directly to 16S rRNA central domain where it helps coordinate assembly of the platform of the 30S subunit.</text>
</comment>
<dbReference type="PANTHER" id="PTHR11758">
    <property type="entry name" value="40S RIBOSOMAL PROTEIN S15A"/>
    <property type="match status" value="1"/>
</dbReference>
<organism evidence="8 9">
    <name type="scientific">Candidatus Nealsonbacteria bacterium CG08_land_8_20_14_0_20_36_22</name>
    <dbReference type="NCBI Taxonomy" id="1974704"/>
    <lineage>
        <taxon>Bacteria</taxon>
        <taxon>Candidatus Nealsoniibacteriota</taxon>
    </lineage>
</organism>